<evidence type="ECO:0000313" key="2">
    <source>
        <dbReference type="Proteomes" id="UP001320148"/>
    </source>
</evidence>
<evidence type="ECO:0000313" key="1">
    <source>
        <dbReference type="EMBL" id="BCS94721.1"/>
    </source>
</evidence>
<name>A0ABN6EYN3_9BACT</name>
<organism evidence="1 2">
    <name type="scientific">Desulfoluna limicola</name>
    <dbReference type="NCBI Taxonomy" id="2810562"/>
    <lineage>
        <taxon>Bacteria</taxon>
        <taxon>Pseudomonadati</taxon>
        <taxon>Thermodesulfobacteriota</taxon>
        <taxon>Desulfobacteria</taxon>
        <taxon>Desulfobacterales</taxon>
        <taxon>Desulfolunaceae</taxon>
        <taxon>Desulfoluna</taxon>
    </lineage>
</organism>
<dbReference type="EMBL" id="AP024488">
    <property type="protein sequence ID" value="BCS94721.1"/>
    <property type="molecule type" value="Genomic_DNA"/>
</dbReference>
<dbReference type="Proteomes" id="UP001320148">
    <property type="component" value="Chromosome"/>
</dbReference>
<reference evidence="1 2" key="1">
    <citation type="submission" date="2021-02" db="EMBL/GenBank/DDBJ databases">
        <title>Complete genome of Desulfoluna sp. strain ASN36.</title>
        <authorList>
            <person name="Takahashi A."/>
            <person name="Kojima H."/>
            <person name="Fukui M."/>
        </authorList>
    </citation>
    <scope>NUCLEOTIDE SEQUENCE [LARGE SCALE GENOMIC DNA]</scope>
    <source>
        <strain evidence="1 2">ASN36</strain>
    </source>
</reference>
<protein>
    <submittedName>
        <fullName evidence="1">Uncharacterized protein</fullName>
    </submittedName>
</protein>
<keyword evidence="2" id="KW-1185">Reference proteome</keyword>
<gene>
    <name evidence="1" type="ORF">DSLASN_03530</name>
</gene>
<sequence>MIAVSILSIGFFAVYSLFLQSVAASEEARFRQQAAFLSSLKENSWAKDPLEISRDEGDFGDDYPGWRWRLTPSKVENKEYEEVVKRLARVRLEVFQEGTPRLYSVTHYLFVTEAP</sequence>
<proteinExistence type="predicted"/>
<accession>A0ABN6EYN3</accession>